<comment type="caution">
    <text evidence="5">The sequence shown here is derived from an EMBL/GenBank/DDBJ whole genome shotgun (WGS) entry which is preliminary data.</text>
</comment>
<name>A0ABR6LA41_9HYPH</name>
<gene>
    <name evidence="5" type="ORF">GGQ99_005264</name>
</gene>
<evidence type="ECO:0000259" key="4">
    <source>
        <dbReference type="PROSITE" id="PS50949"/>
    </source>
</evidence>
<evidence type="ECO:0000256" key="1">
    <source>
        <dbReference type="ARBA" id="ARBA00023015"/>
    </source>
</evidence>
<dbReference type="Gene3D" id="1.20.120.530">
    <property type="entry name" value="GntR ligand-binding domain-like"/>
    <property type="match status" value="1"/>
</dbReference>
<dbReference type="InterPro" id="IPR000524">
    <property type="entry name" value="Tscrpt_reg_HTH_GntR"/>
</dbReference>
<dbReference type="RefSeq" id="WP_245439699.1">
    <property type="nucleotide sequence ID" value="NZ_JACHOT010000017.1"/>
</dbReference>
<keyword evidence="6" id="KW-1185">Reference proteome</keyword>
<sequence length="238" mass="25918">MEQTDTALTQMGQLERVTLGERAYLKLRQLIMSGKLAPNEKLSLRSVAEALGVSIMPVREAVTRLVAEGALSLLPNRAISVPLMTRAKFEELLRIRTEIEGFAAAEAAAHRTSRDLKLILDYDKDFRDAVGKGDSEVDSSLQLNKELHFAVYEAAGSPILVSIIEGLWLKVGPVINLDLRASQRLASGNAETHHARLVEAIINQDGNAARAAVVADIRSSGEFILGSNQLWTNLPEPA</sequence>
<reference evidence="5 6" key="1">
    <citation type="submission" date="2020-08" db="EMBL/GenBank/DDBJ databases">
        <title>Genomic Encyclopedia of Type Strains, Phase IV (KMG-IV): sequencing the most valuable type-strain genomes for metagenomic binning, comparative biology and taxonomic classification.</title>
        <authorList>
            <person name="Goeker M."/>
        </authorList>
    </citation>
    <scope>NUCLEOTIDE SEQUENCE [LARGE SCALE GENOMIC DNA]</scope>
    <source>
        <strain evidence="5 6">DSM 7050</strain>
    </source>
</reference>
<dbReference type="InterPro" id="IPR008920">
    <property type="entry name" value="TF_FadR/GntR_C"/>
</dbReference>
<dbReference type="InterPro" id="IPR036388">
    <property type="entry name" value="WH-like_DNA-bd_sf"/>
</dbReference>
<dbReference type="EMBL" id="JACHOT010000017">
    <property type="protein sequence ID" value="MBB4653473.1"/>
    <property type="molecule type" value="Genomic_DNA"/>
</dbReference>
<evidence type="ECO:0000256" key="2">
    <source>
        <dbReference type="ARBA" id="ARBA00023125"/>
    </source>
</evidence>
<dbReference type="GO" id="GO:0003677">
    <property type="term" value="F:DNA binding"/>
    <property type="evidence" value="ECO:0007669"/>
    <property type="project" value="UniProtKB-KW"/>
</dbReference>
<organism evidence="5 6">
    <name type="scientific">Aminobacter niigataensis</name>
    <dbReference type="NCBI Taxonomy" id="83265"/>
    <lineage>
        <taxon>Bacteria</taxon>
        <taxon>Pseudomonadati</taxon>
        <taxon>Pseudomonadota</taxon>
        <taxon>Alphaproteobacteria</taxon>
        <taxon>Hyphomicrobiales</taxon>
        <taxon>Phyllobacteriaceae</taxon>
        <taxon>Aminobacter</taxon>
    </lineage>
</organism>
<dbReference type="CDD" id="cd07377">
    <property type="entry name" value="WHTH_GntR"/>
    <property type="match status" value="1"/>
</dbReference>
<accession>A0ABR6LA41</accession>
<dbReference type="PANTHER" id="PTHR43537:SF39">
    <property type="entry name" value="HTH-TYPE TRANSCRIPTIONAL REGULATOR MCBR"/>
    <property type="match status" value="1"/>
</dbReference>
<evidence type="ECO:0000313" key="6">
    <source>
        <dbReference type="Proteomes" id="UP000539538"/>
    </source>
</evidence>
<keyword evidence="2 5" id="KW-0238">DNA-binding</keyword>
<evidence type="ECO:0000313" key="5">
    <source>
        <dbReference type="EMBL" id="MBB4653473.1"/>
    </source>
</evidence>
<dbReference type="SMART" id="SM00895">
    <property type="entry name" value="FCD"/>
    <property type="match status" value="1"/>
</dbReference>
<feature type="domain" description="HTH gntR-type" evidence="4">
    <location>
        <begin position="17"/>
        <end position="84"/>
    </location>
</feature>
<dbReference type="SUPFAM" id="SSF46785">
    <property type="entry name" value="Winged helix' DNA-binding domain"/>
    <property type="match status" value="1"/>
</dbReference>
<dbReference type="Pfam" id="PF00392">
    <property type="entry name" value="GntR"/>
    <property type="match status" value="1"/>
</dbReference>
<dbReference type="Pfam" id="PF07729">
    <property type="entry name" value="FCD"/>
    <property type="match status" value="1"/>
</dbReference>
<dbReference type="Proteomes" id="UP000539538">
    <property type="component" value="Unassembled WGS sequence"/>
</dbReference>
<dbReference type="InterPro" id="IPR036390">
    <property type="entry name" value="WH_DNA-bd_sf"/>
</dbReference>
<protein>
    <submittedName>
        <fullName evidence="5">DNA-binding GntR family transcriptional regulator</fullName>
    </submittedName>
</protein>
<dbReference type="PROSITE" id="PS50949">
    <property type="entry name" value="HTH_GNTR"/>
    <property type="match status" value="1"/>
</dbReference>
<dbReference type="PANTHER" id="PTHR43537">
    <property type="entry name" value="TRANSCRIPTIONAL REGULATOR, GNTR FAMILY"/>
    <property type="match status" value="1"/>
</dbReference>
<dbReference type="SMART" id="SM00345">
    <property type="entry name" value="HTH_GNTR"/>
    <property type="match status" value="1"/>
</dbReference>
<proteinExistence type="predicted"/>
<keyword evidence="1" id="KW-0805">Transcription regulation</keyword>
<dbReference type="InterPro" id="IPR011711">
    <property type="entry name" value="GntR_C"/>
</dbReference>
<keyword evidence="3" id="KW-0804">Transcription</keyword>
<dbReference type="SUPFAM" id="SSF48008">
    <property type="entry name" value="GntR ligand-binding domain-like"/>
    <property type="match status" value="1"/>
</dbReference>
<dbReference type="Gene3D" id="1.10.10.10">
    <property type="entry name" value="Winged helix-like DNA-binding domain superfamily/Winged helix DNA-binding domain"/>
    <property type="match status" value="1"/>
</dbReference>
<evidence type="ECO:0000256" key="3">
    <source>
        <dbReference type="ARBA" id="ARBA00023163"/>
    </source>
</evidence>